<keyword evidence="3" id="KW-0378">Hydrolase</keyword>
<feature type="transmembrane region" description="Helical" evidence="1">
    <location>
        <begin position="343"/>
        <end position="362"/>
    </location>
</feature>
<keyword evidence="1" id="KW-0812">Transmembrane</keyword>
<proteinExistence type="predicted"/>
<dbReference type="GO" id="GO:0004175">
    <property type="term" value="F:endopeptidase activity"/>
    <property type="evidence" value="ECO:0007669"/>
    <property type="project" value="UniProtKB-ARBA"/>
</dbReference>
<feature type="transmembrane region" description="Helical" evidence="1">
    <location>
        <begin position="382"/>
        <end position="403"/>
    </location>
</feature>
<dbReference type="Pfam" id="PF02517">
    <property type="entry name" value="Rce1-like"/>
    <property type="match status" value="1"/>
</dbReference>
<dbReference type="EMBL" id="JACHFD010000013">
    <property type="protein sequence ID" value="MBB5352526.1"/>
    <property type="molecule type" value="Genomic_DNA"/>
</dbReference>
<dbReference type="AlphaFoldDB" id="A0A840V675"/>
<feature type="transmembrane region" description="Helical" evidence="1">
    <location>
        <begin position="415"/>
        <end position="442"/>
    </location>
</feature>
<evidence type="ECO:0000313" key="4">
    <source>
        <dbReference type="Proteomes" id="UP000557717"/>
    </source>
</evidence>
<comment type="caution">
    <text evidence="3">The sequence shown here is derived from an EMBL/GenBank/DDBJ whole genome shotgun (WGS) entry which is preliminary data.</text>
</comment>
<dbReference type="PANTHER" id="PTHR36435">
    <property type="entry name" value="SLR1288 PROTEIN"/>
    <property type="match status" value="1"/>
</dbReference>
<name>A0A840V675_9BACT</name>
<feature type="domain" description="CAAX prenyl protease 2/Lysostaphin resistance protein A-like" evidence="2">
    <location>
        <begin position="382"/>
        <end position="471"/>
    </location>
</feature>
<dbReference type="PANTHER" id="PTHR36435:SF1">
    <property type="entry name" value="CAAX AMINO TERMINAL PROTEASE FAMILY PROTEIN"/>
    <property type="match status" value="1"/>
</dbReference>
<dbReference type="GO" id="GO:0006508">
    <property type="term" value="P:proteolysis"/>
    <property type="evidence" value="ECO:0007669"/>
    <property type="project" value="UniProtKB-KW"/>
</dbReference>
<evidence type="ECO:0000259" key="2">
    <source>
        <dbReference type="Pfam" id="PF02517"/>
    </source>
</evidence>
<dbReference type="GO" id="GO:0080120">
    <property type="term" value="P:CAAX-box protein maturation"/>
    <property type="evidence" value="ECO:0007669"/>
    <property type="project" value="UniProtKB-ARBA"/>
</dbReference>
<dbReference type="Proteomes" id="UP000557717">
    <property type="component" value="Unassembled WGS sequence"/>
</dbReference>
<evidence type="ECO:0000313" key="3">
    <source>
        <dbReference type="EMBL" id="MBB5352526.1"/>
    </source>
</evidence>
<feature type="transmembrane region" description="Helical" evidence="1">
    <location>
        <begin position="264"/>
        <end position="282"/>
    </location>
</feature>
<keyword evidence="4" id="KW-1185">Reference proteome</keyword>
<feature type="transmembrane region" description="Helical" evidence="1">
    <location>
        <begin position="448"/>
        <end position="469"/>
    </location>
</feature>
<dbReference type="InterPro" id="IPR003675">
    <property type="entry name" value="Rce1/LyrA-like_dom"/>
</dbReference>
<sequence>MPRPGRLVEDASPHPIPPLDLINPYRQLLRRRFAEPILFLLVFLMGIQLWDLHVPRLGPAPPKTAAEQSSDWQLALRKADRDLRLAEGLGEMPFWLRALFGVDSLERTIEVSRSRFEKLMNAPYLREEGRMGLAEESEGAYALAVLTALSEDASPAAGPFRSYGLAGPPAEKEVTARIIEAREQWWDLAYLRALKRSEFDDYARLSSTRTGRLVGLTLKSRGVVIAVAFGGLVFVPGTLLAFLRARSKGSRFNYAERWKASFGVGVFLLAYLASYGFTMTLNQGLALAADPSASGGVLSMPAYIALDSLTRFLPALIGLGMLFRRTRHAVDRLGIAGPFDGKLVLGCFAILQVMDFGLRVGFDRYSIEDPTGGLTLSETGGWGLVLGIVSACLAAPIAEEILYRGILFRSLANRFSIFSAAVLSSAVFSLVHGVSITSLLMIGMVGWMASYTFVASRTLLTAIVLHALYNASVKIPEWIVYQVPLF</sequence>
<dbReference type="RefSeq" id="WP_184019638.1">
    <property type="nucleotide sequence ID" value="NZ_JACHFD010000013.1"/>
</dbReference>
<accession>A0A840V675</accession>
<reference evidence="3 4" key="1">
    <citation type="submission" date="2020-08" db="EMBL/GenBank/DDBJ databases">
        <title>Genomic Encyclopedia of Type Strains, Phase IV (KMG-IV): sequencing the most valuable type-strain genomes for metagenomic binning, comparative biology and taxonomic classification.</title>
        <authorList>
            <person name="Goeker M."/>
        </authorList>
    </citation>
    <scope>NUCLEOTIDE SEQUENCE [LARGE SCALE GENOMIC DNA]</scope>
    <source>
        <strain evidence="3 4">YC6886</strain>
    </source>
</reference>
<dbReference type="InterPro" id="IPR052710">
    <property type="entry name" value="CAAX_protease"/>
</dbReference>
<feature type="transmembrane region" description="Helical" evidence="1">
    <location>
        <begin position="223"/>
        <end position="243"/>
    </location>
</feature>
<feature type="transmembrane region" description="Helical" evidence="1">
    <location>
        <begin position="302"/>
        <end position="323"/>
    </location>
</feature>
<evidence type="ECO:0000256" key="1">
    <source>
        <dbReference type="SAM" id="Phobius"/>
    </source>
</evidence>
<keyword evidence="1" id="KW-0472">Membrane</keyword>
<organism evidence="3 4">
    <name type="scientific">Haloferula luteola</name>
    <dbReference type="NCBI Taxonomy" id="595692"/>
    <lineage>
        <taxon>Bacteria</taxon>
        <taxon>Pseudomonadati</taxon>
        <taxon>Verrucomicrobiota</taxon>
        <taxon>Verrucomicrobiia</taxon>
        <taxon>Verrucomicrobiales</taxon>
        <taxon>Verrucomicrobiaceae</taxon>
        <taxon>Haloferula</taxon>
    </lineage>
</organism>
<keyword evidence="3" id="KW-0645">Protease</keyword>
<gene>
    <name evidence="3" type="ORF">HNR46_002772</name>
</gene>
<keyword evidence="1" id="KW-1133">Transmembrane helix</keyword>
<protein>
    <submittedName>
        <fullName evidence="3">Membrane protease YdiL (CAAX protease family)</fullName>
    </submittedName>
</protein>